<comment type="caution">
    <text evidence="1">The sequence shown here is derived from an EMBL/GenBank/DDBJ whole genome shotgun (WGS) entry which is preliminary data.</text>
</comment>
<protein>
    <submittedName>
        <fullName evidence="1">DUF488 domain-containing protein</fullName>
    </submittedName>
</protein>
<evidence type="ECO:0000313" key="1">
    <source>
        <dbReference type="EMBL" id="MBU2667794.1"/>
    </source>
</evidence>
<sequence>MQPVGIVGVGYEGRNANDLVADLVALGVSKLVDVRLTPISRKPGLSKTALGRALNEAGIAYEHRRELGNPKANRPGFGGLPRELAAAKSTYESLLGAPAADEALNNIAEAGLSELIAILCFEADQNRCHRDVVLQEARKRSARLSGASTRREC</sequence>
<dbReference type="Proteomes" id="UP001519654">
    <property type="component" value="Unassembled WGS sequence"/>
</dbReference>
<keyword evidence="2" id="KW-1185">Reference proteome</keyword>
<reference evidence="1 2" key="1">
    <citation type="submission" date="2021-06" db="EMBL/GenBank/DDBJ databases">
        <title>Actinoplanes lichenicola sp. nov., and Actinoplanes ovalisporus sp. nov., isolated from lichen in Thailand.</title>
        <authorList>
            <person name="Saeng-In P."/>
            <person name="Kanchanasin P."/>
            <person name="Yuki M."/>
            <person name="Kudo T."/>
            <person name="Ohkuma M."/>
            <person name="Phongsopitanun W."/>
            <person name="Tanasupawat S."/>
        </authorList>
    </citation>
    <scope>NUCLEOTIDE SEQUENCE [LARGE SCALE GENOMIC DNA]</scope>
    <source>
        <strain evidence="1 2">NBRC 110975</strain>
    </source>
</reference>
<dbReference type="InterPro" id="IPR007438">
    <property type="entry name" value="DUF488"/>
</dbReference>
<dbReference type="PANTHER" id="PTHR39337:SF1">
    <property type="entry name" value="BLR5642 PROTEIN"/>
    <property type="match status" value="1"/>
</dbReference>
<evidence type="ECO:0000313" key="2">
    <source>
        <dbReference type="Proteomes" id="UP001519654"/>
    </source>
</evidence>
<proteinExistence type="predicted"/>
<gene>
    <name evidence="1" type="ORF">KOI35_30210</name>
</gene>
<name>A0ABS5YWH9_9ACTN</name>
<dbReference type="EMBL" id="JAHKKG010000010">
    <property type="protein sequence ID" value="MBU2667794.1"/>
    <property type="molecule type" value="Genomic_DNA"/>
</dbReference>
<dbReference type="Pfam" id="PF04343">
    <property type="entry name" value="DUF488"/>
    <property type="match status" value="1"/>
</dbReference>
<accession>A0ABS5YWH9</accession>
<dbReference type="PANTHER" id="PTHR39337">
    <property type="entry name" value="BLR5642 PROTEIN"/>
    <property type="match status" value="1"/>
</dbReference>
<organism evidence="1 2">
    <name type="scientific">Paractinoplanes bogorensis</name>
    <dbReference type="NCBI Taxonomy" id="1610840"/>
    <lineage>
        <taxon>Bacteria</taxon>
        <taxon>Bacillati</taxon>
        <taxon>Actinomycetota</taxon>
        <taxon>Actinomycetes</taxon>
        <taxon>Micromonosporales</taxon>
        <taxon>Micromonosporaceae</taxon>
        <taxon>Paractinoplanes</taxon>
    </lineage>
</organism>